<gene>
    <name evidence="2" type="ORF">OIU77_005375</name>
</gene>
<feature type="region of interest" description="Disordered" evidence="1">
    <location>
        <begin position="1"/>
        <end position="26"/>
    </location>
</feature>
<accession>A0ABQ9AQL3</accession>
<feature type="non-terminal residue" evidence="2">
    <location>
        <position position="49"/>
    </location>
</feature>
<keyword evidence="3" id="KW-1185">Reference proteome</keyword>
<comment type="caution">
    <text evidence="2">The sequence shown here is derived from an EMBL/GenBank/DDBJ whole genome shotgun (WGS) entry which is preliminary data.</text>
</comment>
<evidence type="ECO:0000313" key="2">
    <source>
        <dbReference type="EMBL" id="KAJ6354758.1"/>
    </source>
</evidence>
<name>A0ABQ9AQL3_9ROSI</name>
<evidence type="ECO:0000256" key="1">
    <source>
        <dbReference type="SAM" id="MobiDB-lite"/>
    </source>
</evidence>
<reference evidence="2" key="1">
    <citation type="submission" date="2022-10" db="EMBL/GenBank/DDBJ databases">
        <authorList>
            <person name="Hyden B.L."/>
            <person name="Feng K."/>
            <person name="Yates T."/>
            <person name="Jawdy S."/>
            <person name="Smart L.B."/>
            <person name="Muchero W."/>
        </authorList>
    </citation>
    <scope>NUCLEOTIDE SEQUENCE</scope>
    <source>
        <tissue evidence="2">Shoot tip</tissue>
    </source>
</reference>
<sequence length="49" mass="5152">MQADQTTVINLRPGGGNAGGHRGTRFSSSRFESASASFLPMLLNLSLLS</sequence>
<evidence type="ECO:0000313" key="3">
    <source>
        <dbReference type="Proteomes" id="UP001141253"/>
    </source>
</evidence>
<protein>
    <submittedName>
        <fullName evidence="2">Uncharacterized protein</fullName>
    </submittedName>
</protein>
<dbReference type="EMBL" id="JAPFFI010000017">
    <property type="protein sequence ID" value="KAJ6354758.1"/>
    <property type="molecule type" value="Genomic_DNA"/>
</dbReference>
<organism evidence="2 3">
    <name type="scientific">Salix suchowensis</name>
    <dbReference type="NCBI Taxonomy" id="1278906"/>
    <lineage>
        <taxon>Eukaryota</taxon>
        <taxon>Viridiplantae</taxon>
        <taxon>Streptophyta</taxon>
        <taxon>Embryophyta</taxon>
        <taxon>Tracheophyta</taxon>
        <taxon>Spermatophyta</taxon>
        <taxon>Magnoliopsida</taxon>
        <taxon>eudicotyledons</taxon>
        <taxon>Gunneridae</taxon>
        <taxon>Pentapetalae</taxon>
        <taxon>rosids</taxon>
        <taxon>fabids</taxon>
        <taxon>Malpighiales</taxon>
        <taxon>Salicaceae</taxon>
        <taxon>Saliceae</taxon>
        <taxon>Salix</taxon>
    </lineage>
</organism>
<reference evidence="2" key="2">
    <citation type="journal article" date="2023" name="Int. J. Mol. Sci.">
        <title>De Novo Assembly and Annotation of 11 Diverse Shrub Willow (Salix) Genomes Reveals Novel Gene Organization in Sex-Linked Regions.</title>
        <authorList>
            <person name="Hyden B."/>
            <person name="Feng K."/>
            <person name="Yates T.B."/>
            <person name="Jawdy S."/>
            <person name="Cereghino C."/>
            <person name="Smart L.B."/>
            <person name="Muchero W."/>
        </authorList>
    </citation>
    <scope>NUCLEOTIDE SEQUENCE</scope>
    <source>
        <tissue evidence="2">Shoot tip</tissue>
    </source>
</reference>
<dbReference type="Proteomes" id="UP001141253">
    <property type="component" value="Chromosome 18"/>
</dbReference>
<proteinExistence type="predicted"/>